<evidence type="ECO:0000256" key="2">
    <source>
        <dbReference type="ARBA" id="ARBA00023186"/>
    </source>
</evidence>
<keyword evidence="6" id="KW-1185">Reference proteome</keyword>
<dbReference type="Proteomes" id="UP001516023">
    <property type="component" value="Unassembled WGS sequence"/>
</dbReference>
<name>A0ABD3PJ53_9STRA</name>
<comment type="function">
    <text evidence="3">Binds specifically to cytosolic chaperonin (c-CPN) and transfers target proteins to it. Binds to nascent polypeptide chain and promotes folding in an environment in which there are many competing pathways for nonnative proteins.</text>
</comment>
<dbReference type="AlphaFoldDB" id="A0ABD3PJ53"/>
<dbReference type="Pfam" id="PF01920">
    <property type="entry name" value="Prefoldin_2"/>
    <property type="match status" value="1"/>
</dbReference>
<protein>
    <recommendedName>
        <fullName evidence="3">Prefoldin subunit 4</fullName>
    </recommendedName>
</protein>
<sequence>MATSLLLDFKMPEANSNGMILAKDEENDAEVRREDQDKINEFGQLNARLHEVRGETSKLKSLLEKLDDASTELMMGNGDAVMLRLGDALFEASEEEATEFCEAEVERYQAKLDAFDREETDIQERMAALKKILYGRFGKSINLEEK</sequence>
<comment type="similarity">
    <text evidence="1 3">Belongs to the prefoldin subunit beta family.</text>
</comment>
<evidence type="ECO:0000256" key="3">
    <source>
        <dbReference type="PIRNR" id="PIRNR016477"/>
    </source>
</evidence>
<dbReference type="SUPFAM" id="SSF46579">
    <property type="entry name" value="Prefoldin"/>
    <property type="match status" value="1"/>
</dbReference>
<dbReference type="CDD" id="cd23165">
    <property type="entry name" value="Prefoldin_4"/>
    <property type="match status" value="1"/>
</dbReference>
<proteinExistence type="inferred from homology"/>
<evidence type="ECO:0000313" key="5">
    <source>
        <dbReference type="EMBL" id="KAL3788038.1"/>
    </source>
</evidence>
<dbReference type="Gene3D" id="1.10.287.370">
    <property type="match status" value="1"/>
</dbReference>
<evidence type="ECO:0000256" key="4">
    <source>
        <dbReference type="SAM" id="Coils"/>
    </source>
</evidence>
<reference evidence="5 6" key="1">
    <citation type="journal article" date="2020" name="G3 (Bethesda)">
        <title>Improved Reference Genome for Cyclotella cryptica CCMP332, a Model for Cell Wall Morphogenesis, Salinity Adaptation, and Lipid Production in Diatoms (Bacillariophyta).</title>
        <authorList>
            <person name="Roberts W.R."/>
            <person name="Downey K.M."/>
            <person name="Ruck E.C."/>
            <person name="Traller J.C."/>
            <person name="Alverson A.J."/>
        </authorList>
    </citation>
    <scope>NUCLEOTIDE SEQUENCE [LARGE SCALE GENOMIC DNA]</scope>
    <source>
        <strain evidence="5 6">CCMP332</strain>
    </source>
</reference>
<dbReference type="GO" id="GO:0016272">
    <property type="term" value="C:prefoldin complex"/>
    <property type="evidence" value="ECO:0007669"/>
    <property type="project" value="UniProtKB-UniRule"/>
</dbReference>
<feature type="coiled-coil region" evidence="4">
    <location>
        <begin position="98"/>
        <end position="125"/>
    </location>
</feature>
<comment type="subunit">
    <text evidence="3">Heterohexamer of two PFD-alpha type and four PFD-beta type subunits.</text>
</comment>
<dbReference type="PIRSF" id="PIRSF016477">
    <property type="entry name" value="Prefoldin_subunit_4"/>
    <property type="match status" value="1"/>
</dbReference>
<dbReference type="GO" id="GO:0006457">
    <property type="term" value="P:protein folding"/>
    <property type="evidence" value="ECO:0007669"/>
    <property type="project" value="UniProtKB-UniRule"/>
</dbReference>
<comment type="caution">
    <text evidence="5">The sequence shown here is derived from an EMBL/GenBank/DDBJ whole genome shotgun (WGS) entry which is preliminary data.</text>
</comment>
<gene>
    <name evidence="5" type="ORF">HJC23_008382</name>
</gene>
<keyword evidence="4" id="KW-0175">Coiled coil</keyword>
<dbReference type="PANTHER" id="PTHR21100">
    <property type="entry name" value="PREFOLDIN SUBUNIT 4"/>
    <property type="match status" value="1"/>
</dbReference>
<dbReference type="EMBL" id="JABMIG020000163">
    <property type="protein sequence ID" value="KAL3788038.1"/>
    <property type="molecule type" value="Genomic_DNA"/>
</dbReference>
<dbReference type="InterPro" id="IPR002777">
    <property type="entry name" value="PFD_beta-like"/>
</dbReference>
<dbReference type="InterPro" id="IPR009053">
    <property type="entry name" value="Prefoldin"/>
</dbReference>
<dbReference type="InterPro" id="IPR016661">
    <property type="entry name" value="PFDN4"/>
</dbReference>
<evidence type="ECO:0000256" key="1">
    <source>
        <dbReference type="ARBA" id="ARBA00008045"/>
    </source>
</evidence>
<dbReference type="PANTHER" id="PTHR21100:SF9">
    <property type="entry name" value="PREFOLDIN SUBUNIT 4"/>
    <property type="match status" value="1"/>
</dbReference>
<evidence type="ECO:0000313" key="6">
    <source>
        <dbReference type="Proteomes" id="UP001516023"/>
    </source>
</evidence>
<keyword evidence="2 3" id="KW-0143">Chaperone</keyword>
<organism evidence="5 6">
    <name type="scientific">Cyclotella cryptica</name>
    <dbReference type="NCBI Taxonomy" id="29204"/>
    <lineage>
        <taxon>Eukaryota</taxon>
        <taxon>Sar</taxon>
        <taxon>Stramenopiles</taxon>
        <taxon>Ochrophyta</taxon>
        <taxon>Bacillariophyta</taxon>
        <taxon>Coscinodiscophyceae</taxon>
        <taxon>Thalassiosirophycidae</taxon>
        <taxon>Stephanodiscales</taxon>
        <taxon>Stephanodiscaceae</taxon>
        <taxon>Cyclotella</taxon>
    </lineage>
</organism>
<accession>A0ABD3PJ53</accession>